<evidence type="ECO:0000313" key="8">
    <source>
        <dbReference type="Proteomes" id="UP001139179"/>
    </source>
</evidence>
<dbReference type="PANTHER" id="PTHR43060:SF3">
    <property type="entry name" value="2-HYDROXY-3-OXOPROPIONATE REDUCTASE"/>
    <property type="match status" value="1"/>
</dbReference>
<dbReference type="InterPro" id="IPR006115">
    <property type="entry name" value="6PGDH_NADP-bd"/>
</dbReference>
<name>A0A9X2DKQ8_9BACI</name>
<evidence type="ECO:0000256" key="1">
    <source>
        <dbReference type="ARBA" id="ARBA00009080"/>
    </source>
</evidence>
<evidence type="ECO:0000256" key="3">
    <source>
        <dbReference type="ARBA" id="ARBA00023027"/>
    </source>
</evidence>
<dbReference type="Pfam" id="PF14833">
    <property type="entry name" value="NAD_binding_11"/>
    <property type="match status" value="1"/>
</dbReference>
<dbReference type="InterPro" id="IPR036291">
    <property type="entry name" value="NAD(P)-bd_dom_sf"/>
</dbReference>
<dbReference type="Gene3D" id="3.40.50.720">
    <property type="entry name" value="NAD(P)-binding Rossmann-like Domain"/>
    <property type="match status" value="1"/>
</dbReference>
<dbReference type="Proteomes" id="UP001139179">
    <property type="component" value="Unassembled WGS sequence"/>
</dbReference>
<sequence length="300" mass="32494">MTMKIGFIGLGIMGKPMCKNLLKAGYDIKISSRNSETNKELNELGAEVVSSLKQLAEISDTIITMLPNSPEVLDVILGKEGIINWVRRGTTIIDMSSISPIVSKEIYSVLIKKDIDFLDAPVSGGEPKAIDGTLSVMVGGKEEIFHKCLPILETMTSSVVRMGKVGSGNATKLVNQIIVALNIAAVSEAFVLAQSMKIDTELVYRAIRGGLAGSAVLDSKAPMIMNRDFRAGFKINLHLKDLNNVMDTSENLNTPLPLTSSIREILKSLVIDGDGYEDHAAIVKYFEKVASTEVNPKLVK</sequence>
<dbReference type="PIRSF" id="PIRSF000103">
    <property type="entry name" value="HIBADH"/>
    <property type="match status" value="1"/>
</dbReference>
<dbReference type="InterPro" id="IPR008927">
    <property type="entry name" value="6-PGluconate_DH-like_C_sf"/>
</dbReference>
<dbReference type="NCBIfam" id="NF008592">
    <property type="entry name" value="PRK11559.1"/>
    <property type="match status" value="1"/>
</dbReference>
<accession>A0A9X2DKQ8</accession>
<dbReference type="GO" id="GO:0051287">
    <property type="term" value="F:NAD binding"/>
    <property type="evidence" value="ECO:0007669"/>
    <property type="project" value="InterPro"/>
</dbReference>
<evidence type="ECO:0000313" key="7">
    <source>
        <dbReference type="EMBL" id="MCM3712481.1"/>
    </source>
</evidence>
<proteinExistence type="inferred from homology"/>
<dbReference type="InterPro" id="IPR029154">
    <property type="entry name" value="HIBADH-like_NADP-bd"/>
</dbReference>
<dbReference type="NCBIfam" id="TIGR01505">
    <property type="entry name" value="tartro_sem_red"/>
    <property type="match status" value="1"/>
</dbReference>
<organism evidence="7 8">
    <name type="scientific">Halalkalibacter oceani</name>
    <dbReference type="NCBI Taxonomy" id="1653776"/>
    <lineage>
        <taxon>Bacteria</taxon>
        <taxon>Bacillati</taxon>
        <taxon>Bacillota</taxon>
        <taxon>Bacilli</taxon>
        <taxon>Bacillales</taxon>
        <taxon>Bacillaceae</taxon>
        <taxon>Halalkalibacter</taxon>
    </lineage>
</organism>
<dbReference type="EC" id="1.1.1.60" evidence="7"/>
<dbReference type="InterPro" id="IPR013328">
    <property type="entry name" value="6PGD_dom2"/>
</dbReference>
<dbReference type="GO" id="GO:0050661">
    <property type="term" value="F:NADP binding"/>
    <property type="evidence" value="ECO:0007669"/>
    <property type="project" value="InterPro"/>
</dbReference>
<reference evidence="7" key="1">
    <citation type="submission" date="2022-05" db="EMBL/GenBank/DDBJ databases">
        <title>Comparative Genomics of Spacecraft Associated Microbes.</title>
        <authorList>
            <person name="Tran M.T."/>
            <person name="Wright A."/>
            <person name="Seuylemezian A."/>
            <person name="Eisen J."/>
            <person name="Coil D."/>
        </authorList>
    </citation>
    <scope>NUCLEOTIDE SEQUENCE</scope>
    <source>
        <strain evidence="7">214.1.1</strain>
    </source>
</reference>
<evidence type="ECO:0000259" key="6">
    <source>
        <dbReference type="Pfam" id="PF14833"/>
    </source>
</evidence>
<keyword evidence="3" id="KW-0520">NAD</keyword>
<feature type="active site" evidence="4">
    <location>
        <position position="172"/>
    </location>
</feature>
<evidence type="ECO:0000256" key="4">
    <source>
        <dbReference type="PIRSR" id="PIRSR000103-1"/>
    </source>
</evidence>
<dbReference type="Pfam" id="PF03446">
    <property type="entry name" value="NAD_binding_2"/>
    <property type="match status" value="1"/>
</dbReference>
<dbReference type="GO" id="GO:0008679">
    <property type="term" value="F:2-hydroxy-3-oxopropionate reductase activity"/>
    <property type="evidence" value="ECO:0007669"/>
    <property type="project" value="UniProtKB-EC"/>
</dbReference>
<dbReference type="Gene3D" id="1.10.1040.10">
    <property type="entry name" value="N-(1-d-carboxylethyl)-l-norvaline Dehydrogenase, domain 2"/>
    <property type="match status" value="1"/>
</dbReference>
<dbReference type="SUPFAM" id="SSF51735">
    <property type="entry name" value="NAD(P)-binding Rossmann-fold domains"/>
    <property type="match status" value="1"/>
</dbReference>
<dbReference type="GO" id="GO:0046487">
    <property type="term" value="P:glyoxylate metabolic process"/>
    <property type="evidence" value="ECO:0007669"/>
    <property type="project" value="InterPro"/>
</dbReference>
<comment type="similarity">
    <text evidence="1">Belongs to the HIBADH-related family.</text>
</comment>
<dbReference type="EMBL" id="JAMBOL010000001">
    <property type="protein sequence ID" value="MCM3712481.1"/>
    <property type="molecule type" value="Genomic_DNA"/>
</dbReference>
<gene>
    <name evidence="7" type="primary">garR</name>
    <name evidence="7" type="ORF">M3202_00165</name>
</gene>
<feature type="domain" description="6-phosphogluconate dehydrogenase NADP-binding" evidence="5">
    <location>
        <begin position="4"/>
        <end position="163"/>
    </location>
</feature>
<dbReference type="InterPro" id="IPR006398">
    <property type="entry name" value="Tartro_sem_red"/>
</dbReference>
<evidence type="ECO:0000256" key="2">
    <source>
        <dbReference type="ARBA" id="ARBA00023002"/>
    </source>
</evidence>
<comment type="caution">
    <text evidence="7">The sequence shown here is derived from an EMBL/GenBank/DDBJ whole genome shotgun (WGS) entry which is preliminary data.</text>
</comment>
<dbReference type="InterPro" id="IPR015815">
    <property type="entry name" value="HIBADH-related"/>
</dbReference>
<feature type="domain" description="3-hydroxyisobutyrate dehydrogenase-like NAD-binding" evidence="6">
    <location>
        <begin position="166"/>
        <end position="285"/>
    </location>
</feature>
<dbReference type="AlphaFoldDB" id="A0A9X2DKQ8"/>
<protein>
    <submittedName>
        <fullName evidence="7">2-hydroxy-3-oxopropionate reductase</fullName>
        <ecNumber evidence="7">1.1.1.60</ecNumber>
    </submittedName>
</protein>
<keyword evidence="8" id="KW-1185">Reference proteome</keyword>
<evidence type="ECO:0000259" key="5">
    <source>
        <dbReference type="Pfam" id="PF03446"/>
    </source>
</evidence>
<dbReference type="SUPFAM" id="SSF48179">
    <property type="entry name" value="6-phosphogluconate dehydrogenase C-terminal domain-like"/>
    <property type="match status" value="1"/>
</dbReference>
<dbReference type="PANTHER" id="PTHR43060">
    <property type="entry name" value="3-HYDROXYISOBUTYRATE DEHYDROGENASE-LIKE 1, MITOCHONDRIAL-RELATED"/>
    <property type="match status" value="1"/>
</dbReference>
<keyword evidence="2 7" id="KW-0560">Oxidoreductase</keyword>